<dbReference type="InterPro" id="IPR011990">
    <property type="entry name" value="TPR-like_helical_dom_sf"/>
</dbReference>
<dbReference type="RefSeq" id="WP_146008695.1">
    <property type="nucleotide sequence ID" value="NZ_NMQE01000428.1"/>
</dbReference>
<feature type="repeat" description="TPR" evidence="3">
    <location>
        <begin position="138"/>
        <end position="171"/>
    </location>
</feature>
<name>A0A2N6LDU1_9CYAN</name>
<feature type="repeat" description="TPR" evidence="3">
    <location>
        <begin position="206"/>
        <end position="239"/>
    </location>
</feature>
<dbReference type="SUPFAM" id="SSF48452">
    <property type="entry name" value="TPR-like"/>
    <property type="match status" value="1"/>
</dbReference>
<evidence type="ECO:0000313" key="5">
    <source>
        <dbReference type="Proteomes" id="UP000235081"/>
    </source>
</evidence>
<evidence type="ECO:0000313" key="4">
    <source>
        <dbReference type="EMBL" id="PMB21406.1"/>
    </source>
</evidence>
<keyword evidence="2 3" id="KW-0802">TPR repeat</keyword>
<organism evidence="4 5">
    <name type="scientific">Fischerella thermalis CCMEE 5318</name>
    <dbReference type="NCBI Taxonomy" id="2019666"/>
    <lineage>
        <taxon>Bacteria</taxon>
        <taxon>Bacillati</taxon>
        <taxon>Cyanobacteriota</taxon>
        <taxon>Cyanophyceae</taxon>
        <taxon>Nostocales</taxon>
        <taxon>Hapalosiphonaceae</taxon>
        <taxon>Fischerella</taxon>
    </lineage>
</organism>
<dbReference type="PANTHER" id="PTHR44858:SF1">
    <property type="entry name" value="UDP-N-ACETYLGLUCOSAMINE--PEPTIDE N-ACETYLGLUCOSAMINYLTRANSFERASE SPINDLY-RELATED"/>
    <property type="match status" value="1"/>
</dbReference>
<accession>A0A2N6LDU1</accession>
<dbReference type="InterPro" id="IPR019734">
    <property type="entry name" value="TPR_rpt"/>
</dbReference>
<evidence type="ECO:0000256" key="3">
    <source>
        <dbReference type="PROSITE-ProRule" id="PRU00339"/>
    </source>
</evidence>
<dbReference type="Pfam" id="PF13432">
    <property type="entry name" value="TPR_16"/>
    <property type="match status" value="1"/>
</dbReference>
<dbReference type="InterPro" id="IPR013105">
    <property type="entry name" value="TPR_2"/>
</dbReference>
<dbReference type="InterPro" id="IPR050498">
    <property type="entry name" value="Ycf3"/>
</dbReference>
<sequence length="302" mass="33381">FIWGDKPGALADLQKASDLIKKEGNQFLYQEVQNAIKFVENPASASQQVLIEPFNQAIARNPNDANAYFYRGGGYYLQGDKQNALADITKATEINPKFSVAWVAQGDIFRELGKFTEARNSYDRAIKANSQWGNVSPSVAYAYRGLTNLVLGNTQAANADINQALQLDPKNAVAYGFLGMSLQYQKDYPRAIAAYEKAISLDAKLSPAINNLGLVKYELGDVAGAIRQFQRAININNTSAETQLALAVALYKQGQQDRGIAMAQAALRLDKRWGDIKFIKQQLWGDRLIADTQKLLANPKIR</sequence>
<dbReference type="Gene3D" id="1.25.40.10">
    <property type="entry name" value="Tetratricopeptide repeat domain"/>
    <property type="match status" value="2"/>
</dbReference>
<dbReference type="EMBL" id="NMQE01000428">
    <property type="protein sequence ID" value="PMB21406.1"/>
    <property type="molecule type" value="Genomic_DNA"/>
</dbReference>
<evidence type="ECO:0000256" key="2">
    <source>
        <dbReference type="ARBA" id="ARBA00022803"/>
    </source>
</evidence>
<feature type="repeat" description="TPR" evidence="3">
    <location>
        <begin position="99"/>
        <end position="132"/>
    </location>
</feature>
<feature type="non-terminal residue" evidence="4">
    <location>
        <position position="1"/>
    </location>
</feature>
<evidence type="ECO:0000256" key="1">
    <source>
        <dbReference type="ARBA" id="ARBA00022737"/>
    </source>
</evidence>
<gene>
    <name evidence="4" type="ORF">CEN46_14590</name>
</gene>
<dbReference type="PANTHER" id="PTHR44858">
    <property type="entry name" value="TETRATRICOPEPTIDE REPEAT PROTEIN 6"/>
    <property type="match status" value="1"/>
</dbReference>
<dbReference type="Proteomes" id="UP000235081">
    <property type="component" value="Unassembled WGS sequence"/>
</dbReference>
<feature type="repeat" description="TPR" evidence="3">
    <location>
        <begin position="65"/>
        <end position="98"/>
    </location>
</feature>
<comment type="caution">
    <text evidence="4">The sequence shown here is derived from an EMBL/GenBank/DDBJ whole genome shotgun (WGS) entry which is preliminary data.</text>
</comment>
<keyword evidence="1" id="KW-0677">Repeat</keyword>
<reference evidence="4 5" key="1">
    <citation type="submission" date="2017-07" db="EMBL/GenBank/DDBJ databases">
        <title>Genomes of Fischerella (Mastigocladus) sp. strains.</title>
        <authorList>
            <person name="Miller S.R."/>
        </authorList>
    </citation>
    <scope>NUCLEOTIDE SEQUENCE [LARGE SCALE GENOMIC DNA]</scope>
    <source>
        <strain evidence="4 5">CCMEE 5318</strain>
    </source>
</reference>
<dbReference type="Pfam" id="PF07719">
    <property type="entry name" value="TPR_2"/>
    <property type="match status" value="2"/>
</dbReference>
<dbReference type="PROSITE" id="PS50005">
    <property type="entry name" value="TPR"/>
    <property type="match status" value="5"/>
</dbReference>
<dbReference type="SMART" id="SM00028">
    <property type="entry name" value="TPR"/>
    <property type="match status" value="6"/>
</dbReference>
<dbReference type="AlphaFoldDB" id="A0A2N6LDU1"/>
<proteinExistence type="predicted"/>
<feature type="repeat" description="TPR" evidence="3">
    <location>
        <begin position="172"/>
        <end position="205"/>
    </location>
</feature>
<dbReference type="Pfam" id="PF13414">
    <property type="entry name" value="TPR_11"/>
    <property type="match status" value="1"/>
</dbReference>
<protein>
    <submittedName>
        <fullName evidence="4">Uncharacterized protein</fullName>
    </submittedName>
</protein>